<dbReference type="SUPFAM" id="SSF55620">
    <property type="entry name" value="Tetrahydrobiopterin biosynthesis enzymes-like"/>
    <property type="match status" value="1"/>
</dbReference>
<keyword evidence="7" id="KW-0862">Zinc</keyword>
<reference evidence="11 12" key="1">
    <citation type="submission" date="2018-11" db="EMBL/GenBank/DDBJ databases">
        <title>Vibrio LJC006 sp. nov., isolated from seawater during the bloom of the enteromorpha.</title>
        <authorList>
            <person name="Liang J."/>
        </authorList>
    </citation>
    <scope>NUCLEOTIDE SEQUENCE [LARGE SCALE GENOMIC DNA]</scope>
    <source>
        <strain evidence="11 12">LJC006</strain>
    </source>
</reference>
<evidence type="ECO:0000256" key="2">
    <source>
        <dbReference type="ARBA" id="ARBA00005061"/>
    </source>
</evidence>
<dbReference type="AlphaFoldDB" id="A0A3N9TKI0"/>
<dbReference type="EC" id="4.1.2.50" evidence="4"/>
<comment type="caution">
    <text evidence="11">The sequence shown here is derived from an EMBL/GenBank/DDBJ whole genome shotgun (WGS) entry which is preliminary data.</text>
</comment>
<protein>
    <recommendedName>
        <fullName evidence="5">6-carboxy-5,6,7,8-tetrahydropterin synthase</fullName>
        <ecNumber evidence="4">4.1.2.50</ecNumber>
    </recommendedName>
    <alternativeName>
        <fullName evidence="9">Queuosine biosynthesis protein QueD</fullName>
    </alternativeName>
</protein>
<dbReference type="OrthoDB" id="9804698at2"/>
<evidence type="ECO:0000256" key="10">
    <source>
        <dbReference type="ARBA" id="ARBA00048807"/>
    </source>
</evidence>
<organism evidence="11 12">
    <name type="scientific">Vibrio viridaestus</name>
    <dbReference type="NCBI Taxonomy" id="2487322"/>
    <lineage>
        <taxon>Bacteria</taxon>
        <taxon>Pseudomonadati</taxon>
        <taxon>Pseudomonadota</taxon>
        <taxon>Gammaproteobacteria</taxon>
        <taxon>Vibrionales</taxon>
        <taxon>Vibrionaceae</taxon>
        <taxon>Vibrio</taxon>
    </lineage>
</organism>
<evidence type="ECO:0000256" key="6">
    <source>
        <dbReference type="ARBA" id="ARBA00022723"/>
    </source>
</evidence>
<keyword evidence="12" id="KW-1185">Reference proteome</keyword>
<dbReference type="InterPro" id="IPR007115">
    <property type="entry name" value="6-PTP_synth/QueD"/>
</dbReference>
<evidence type="ECO:0000256" key="9">
    <source>
        <dbReference type="ARBA" id="ARBA00031449"/>
    </source>
</evidence>
<evidence type="ECO:0000256" key="4">
    <source>
        <dbReference type="ARBA" id="ARBA00012982"/>
    </source>
</evidence>
<evidence type="ECO:0000256" key="8">
    <source>
        <dbReference type="ARBA" id="ARBA00023239"/>
    </source>
</evidence>
<keyword evidence="8" id="KW-0456">Lyase</keyword>
<evidence type="ECO:0000256" key="7">
    <source>
        <dbReference type="ARBA" id="ARBA00022833"/>
    </source>
</evidence>
<comment type="pathway">
    <text evidence="2">Purine metabolism; 7-cyano-7-deazaguanine biosynthesis.</text>
</comment>
<dbReference type="UniPathway" id="UPA00391"/>
<evidence type="ECO:0000256" key="3">
    <source>
        <dbReference type="ARBA" id="ARBA00008900"/>
    </source>
</evidence>
<evidence type="ECO:0000313" key="11">
    <source>
        <dbReference type="EMBL" id="RQW64353.1"/>
    </source>
</evidence>
<evidence type="ECO:0000256" key="5">
    <source>
        <dbReference type="ARBA" id="ARBA00018141"/>
    </source>
</evidence>
<dbReference type="Gene3D" id="3.30.479.10">
    <property type="entry name" value="6-pyruvoyl tetrahydropterin synthase/QueD"/>
    <property type="match status" value="1"/>
</dbReference>
<comment type="catalytic activity">
    <reaction evidence="10">
        <text>7,8-dihydroneopterin 3'-triphosphate + H2O = 6-carboxy-5,6,7,8-tetrahydropterin + triphosphate + acetaldehyde + 2 H(+)</text>
        <dbReference type="Rhea" id="RHEA:27966"/>
        <dbReference type="ChEBI" id="CHEBI:15343"/>
        <dbReference type="ChEBI" id="CHEBI:15377"/>
        <dbReference type="ChEBI" id="CHEBI:15378"/>
        <dbReference type="ChEBI" id="CHEBI:18036"/>
        <dbReference type="ChEBI" id="CHEBI:58462"/>
        <dbReference type="ChEBI" id="CHEBI:61032"/>
        <dbReference type="EC" id="4.1.2.50"/>
    </reaction>
</comment>
<evidence type="ECO:0000313" key="12">
    <source>
        <dbReference type="Proteomes" id="UP000281112"/>
    </source>
</evidence>
<keyword evidence="6" id="KW-0479">Metal-binding</keyword>
<dbReference type="Pfam" id="PF01242">
    <property type="entry name" value="PTPS"/>
    <property type="match status" value="1"/>
</dbReference>
<gene>
    <name evidence="11" type="ORF">EES38_07180</name>
</gene>
<accession>A0A3N9TKI0</accession>
<name>A0A3N9TKI0_9VIBR</name>
<dbReference type="Proteomes" id="UP000281112">
    <property type="component" value="Unassembled WGS sequence"/>
</dbReference>
<dbReference type="GO" id="GO:0046872">
    <property type="term" value="F:metal ion binding"/>
    <property type="evidence" value="ECO:0007669"/>
    <property type="project" value="UniProtKB-KW"/>
</dbReference>
<dbReference type="PANTHER" id="PTHR12589">
    <property type="entry name" value="PYRUVOYL TETRAHYDROBIOPTERIN SYNTHASE"/>
    <property type="match status" value="1"/>
</dbReference>
<evidence type="ECO:0000256" key="1">
    <source>
        <dbReference type="ARBA" id="ARBA00001947"/>
    </source>
</evidence>
<dbReference type="GO" id="GO:0070497">
    <property type="term" value="F:6-carboxytetrahydropterin synthase activity"/>
    <property type="evidence" value="ECO:0007669"/>
    <property type="project" value="UniProtKB-EC"/>
</dbReference>
<dbReference type="EMBL" id="RJVQ01000002">
    <property type="protein sequence ID" value="RQW64353.1"/>
    <property type="molecule type" value="Genomic_DNA"/>
</dbReference>
<dbReference type="InterPro" id="IPR038418">
    <property type="entry name" value="6-PTP_synth/QueD_sf"/>
</dbReference>
<dbReference type="PANTHER" id="PTHR12589:SF7">
    <property type="entry name" value="6-PYRUVOYL TETRAHYDROBIOPTERIN SYNTHASE"/>
    <property type="match status" value="1"/>
</dbReference>
<sequence>MIIRKLFKFEGAHIVRNCSSERCKKSIHGHSYTVEIFVKSQGFDNGMMVMDFGLMKDNMKDFIDGFDHAYSMWNKESDEFQTFMKNHSDRWIEMPVSPSAEAYSLMFFKVLDEMIKATEFNNGEKNVELHSVRVHETATGYAESFRDDLDWINFELKDIVLSEGIKAEFKDPQMFDKLIQASINGTKCFINPIVDQQV</sequence>
<proteinExistence type="inferred from homology"/>
<comment type="similarity">
    <text evidence="3">Belongs to the PTPS family. QueD subfamily.</text>
</comment>
<dbReference type="RefSeq" id="WP_124936473.1">
    <property type="nucleotide sequence ID" value="NZ_RJVQ01000002.1"/>
</dbReference>
<comment type="cofactor">
    <cofactor evidence="1">
        <name>Zn(2+)</name>
        <dbReference type="ChEBI" id="CHEBI:29105"/>
    </cofactor>
</comment>